<dbReference type="Proteomes" id="UP001500449">
    <property type="component" value="Unassembled WGS sequence"/>
</dbReference>
<comment type="caution">
    <text evidence="1">The sequence shown here is derived from an EMBL/GenBank/DDBJ whole genome shotgun (WGS) entry which is preliminary data.</text>
</comment>
<dbReference type="RefSeq" id="WP_344414721.1">
    <property type="nucleotide sequence ID" value="NZ_BAAAQK010000005.1"/>
</dbReference>
<organism evidence="1 2">
    <name type="scientific">Pseudonocardia ailaonensis</name>
    <dbReference type="NCBI Taxonomy" id="367279"/>
    <lineage>
        <taxon>Bacteria</taxon>
        <taxon>Bacillati</taxon>
        <taxon>Actinomycetota</taxon>
        <taxon>Actinomycetes</taxon>
        <taxon>Pseudonocardiales</taxon>
        <taxon>Pseudonocardiaceae</taxon>
        <taxon>Pseudonocardia</taxon>
    </lineage>
</organism>
<proteinExistence type="predicted"/>
<protein>
    <submittedName>
        <fullName evidence="1">Uncharacterized protein</fullName>
    </submittedName>
</protein>
<sequence>MNAQMSTGSHPDAAGVAAARARWRSAGESLFPTLVADPSTYAEAVEAIGAIAAALGRRRAGLAELAALLDDPEPLLAEEQLRVPPGVPVPLLVAVACGMRERQLISEGVCRERAAAVARARAAGADWAVLQGPDRVEDLTGGEFGGPAGCLHLHLPSGTELRATIDVWSGEPFRLDVLPSGGTPTGRSFADRETWLEGCRAARAAVDEG</sequence>
<evidence type="ECO:0000313" key="1">
    <source>
        <dbReference type="EMBL" id="GAA1840331.1"/>
    </source>
</evidence>
<gene>
    <name evidence="1" type="ORF">GCM10009836_19580</name>
</gene>
<keyword evidence="2" id="KW-1185">Reference proteome</keyword>
<accession>A0ABN2MWC4</accession>
<dbReference type="EMBL" id="BAAAQK010000005">
    <property type="protein sequence ID" value="GAA1840331.1"/>
    <property type="molecule type" value="Genomic_DNA"/>
</dbReference>
<reference evidence="1 2" key="1">
    <citation type="journal article" date="2019" name="Int. J. Syst. Evol. Microbiol.">
        <title>The Global Catalogue of Microorganisms (GCM) 10K type strain sequencing project: providing services to taxonomists for standard genome sequencing and annotation.</title>
        <authorList>
            <consortium name="The Broad Institute Genomics Platform"/>
            <consortium name="The Broad Institute Genome Sequencing Center for Infectious Disease"/>
            <person name="Wu L."/>
            <person name="Ma J."/>
        </authorList>
    </citation>
    <scope>NUCLEOTIDE SEQUENCE [LARGE SCALE GENOMIC DNA]</scope>
    <source>
        <strain evidence="1 2">JCM 16009</strain>
    </source>
</reference>
<name>A0ABN2MWC4_9PSEU</name>
<evidence type="ECO:0000313" key="2">
    <source>
        <dbReference type="Proteomes" id="UP001500449"/>
    </source>
</evidence>